<organism evidence="2 3">
    <name type="scientific">Hydrogenibacillus schlegelii</name>
    <name type="common">Bacillus schlegelii</name>
    <dbReference type="NCBI Taxonomy" id="1484"/>
    <lineage>
        <taxon>Bacteria</taxon>
        <taxon>Bacillati</taxon>
        <taxon>Bacillota</taxon>
        <taxon>Bacilli</taxon>
        <taxon>Bacillales</taxon>
        <taxon>Bacillales Family X. Incertae Sedis</taxon>
        <taxon>Hydrogenibacillus</taxon>
    </lineage>
</organism>
<evidence type="ECO:0000313" key="3">
    <source>
        <dbReference type="Proteomes" id="UP000748108"/>
    </source>
</evidence>
<feature type="region of interest" description="Disordered" evidence="1">
    <location>
        <begin position="1"/>
        <end position="95"/>
    </location>
</feature>
<feature type="compositionally biased region" description="Basic and acidic residues" evidence="1">
    <location>
        <begin position="18"/>
        <end position="31"/>
    </location>
</feature>
<sequence length="166" mass="18759">MVFDREGRALGAGRRPIRQHDPRPGRGEHDSAVPAGKCVLGGGSRGAASRATKGRRALRRRQIGEGSEWRSWASTSGRRGCGRSSSARTGCRSPKVGRRFRHRTVRCRAGWSSRRRRGGRRWNGRCGRRFRRTAPMGRAKRRPEAAGRRRAPGQRRRRVRRWCAPG</sequence>
<proteinExistence type="predicted"/>
<comment type="caution">
    <text evidence="2">The sequence shown here is derived from an EMBL/GenBank/DDBJ whole genome shotgun (WGS) entry which is preliminary data.</text>
</comment>
<dbReference type="Proteomes" id="UP000748108">
    <property type="component" value="Unassembled WGS sequence"/>
</dbReference>
<gene>
    <name evidence="2" type="ORF">KM312_09615</name>
</gene>
<dbReference type="AlphaFoldDB" id="A0A947D2H8"/>
<feature type="compositionally biased region" description="Basic residues" evidence="1">
    <location>
        <begin position="148"/>
        <end position="166"/>
    </location>
</feature>
<feature type="compositionally biased region" description="Low complexity" evidence="1">
    <location>
        <begin position="73"/>
        <end position="93"/>
    </location>
</feature>
<name>A0A947D2H8_HYDSH</name>
<evidence type="ECO:0000256" key="1">
    <source>
        <dbReference type="SAM" id="MobiDB-lite"/>
    </source>
</evidence>
<accession>A0A947D2H8</accession>
<feature type="compositionally biased region" description="Basic residues" evidence="1">
    <location>
        <begin position="113"/>
        <end position="132"/>
    </location>
</feature>
<feature type="region of interest" description="Disordered" evidence="1">
    <location>
        <begin position="111"/>
        <end position="166"/>
    </location>
</feature>
<feature type="compositionally biased region" description="Basic residues" evidence="1">
    <location>
        <begin position="52"/>
        <end position="61"/>
    </location>
</feature>
<evidence type="ECO:0000313" key="2">
    <source>
        <dbReference type="EMBL" id="MBT9282881.1"/>
    </source>
</evidence>
<reference evidence="2" key="1">
    <citation type="journal article" date="2021" name="Microbiology">
        <title>Metagenomic Analysis of the Microbial Community in the Underground Coal Fire Area (Kemerovo Region, Russia) Revealed Predominance of Thermophilic Members of the Phyla Deinococcus-thermus, Aquificae, and Firmicutes.</title>
        <authorList>
            <person name="Kadnikov V."/>
            <person name="Mardanov A.V."/>
            <person name="Beletsky A.V."/>
            <person name="Karnachuk O.V."/>
            <person name="Ravin N.V."/>
        </authorList>
    </citation>
    <scope>NUCLEOTIDE SEQUENCE</scope>
    <source>
        <strain evidence="2">RBS10-49</strain>
    </source>
</reference>
<protein>
    <submittedName>
        <fullName evidence="2">Uncharacterized protein</fullName>
    </submittedName>
</protein>
<dbReference type="EMBL" id="JAHHQF010000070">
    <property type="protein sequence ID" value="MBT9282881.1"/>
    <property type="molecule type" value="Genomic_DNA"/>
</dbReference>